<gene>
    <name evidence="1" type="ORF">PLOB_00001364</name>
</gene>
<sequence length="48" mass="5754">MISANASVFKSTATWMKNIRKSERLQDYLARQDINWRFNLSRSPWTPH</sequence>
<protein>
    <submittedName>
        <fullName evidence="1">Uncharacterized protein</fullName>
    </submittedName>
</protein>
<reference evidence="1 2" key="1">
    <citation type="submission" date="2022-05" db="EMBL/GenBank/DDBJ databases">
        <authorList>
            <consortium name="Genoscope - CEA"/>
            <person name="William W."/>
        </authorList>
    </citation>
    <scope>NUCLEOTIDE SEQUENCE [LARGE SCALE GENOMIC DNA]</scope>
</reference>
<keyword evidence="2" id="KW-1185">Reference proteome</keyword>
<dbReference type="EMBL" id="CALNXK010000102">
    <property type="protein sequence ID" value="CAH3155748.1"/>
    <property type="molecule type" value="Genomic_DNA"/>
</dbReference>
<organism evidence="1 2">
    <name type="scientific">Porites lobata</name>
    <dbReference type="NCBI Taxonomy" id="104759"/>
    <lineage>
        <taxon>Eukaryota</taxon>
        <taxon>Metazoa</taxon>
        <taxon>Cnidaria</taxon>
        <taxon>Anthozoa</taxon>
        <taxon>Hexacorallia</taxon>
        <taxon>Scleractinia</taxon>
        <taxon>Fungiina</taxon>
        <taxon>Poritidae</taxon>
        <taxon>Porites</taxon>
    </lineage>
</organism>
<accession>A0ABN8Q2N8</accession>
<dbReference type="Proteomes" id="UP001159405">
    <property type="component" value="Unassembled WGS sequence"/>
</dbReference>
<proteinExistence type="predicted"/>
<evidence type="ECO:0000313" key="1">
    <source>
        <dbReference type="EMBL" id="CAH3155748.1"/>
    </source>
</evidence>
<name>A0ABN8Q2N8_9CNID</name>
<comment type="caution">
    <text evidence="1">The sequence shown here is derived from an EMBL/GenBank/DDBJ whole genome shotgun (WGS) entry which is preliminary data.</text>
</comment>
<evidence type="ECO:0000313" key="2">
    <source>
        <dbReference type="Proteomes" id="UP001159405"/>
    </source>
</evidence>